<dbReference type="OrthoDB" id="9793251at2"/>
<keyword evidence="3" id="KW-1185">Reference proteome</keyword>
<dbReference type="PANTHER" id="PTHR35812">
    <property type="entry name" value="LIPOPROTEIN"/>
    <property type="match status" value="1"/>
</dbReference>
<evidence type="ECO:0000313" key="3">
    <source>
        <dbReference type="Proteomes" id="UP000202440"/>
    </source>
</evidence>
<dbReference type="RefSeq" id="WP_094058724.1">
    <property type="nucleotide sequence ID" value="NZ_CP022530.1"/>
</dbReference>
<feature type="domain" description="Lcl C-terminal" evidence="1">
    <location>
        <begin position="50"/>
        <end position="194"/>
    </location>
</feature>
<protein>
    <recommendedName>
        <fullName evidence="1">Lcl C-terminal domain-containing protein</fullName>
    </recommendedName>
</protein>
<dbReference type="AlphaFoldDB" id="A0A222FFZ4"/>
<dbReference type="InterPro" id="IPR011460">
    <property type="entry name" value="Lcl_C"/>
</dbReference>
<dbReference type="PANTHER" id="PTHR35812:SF1">
    <property type="entry name" value="LIPOPROTEIN"/>
    <property type="match status" value="1"/>
</dbReference>
<gene>
    <name evidence="2" type="ORF">CHH28_01930</name>
</gene>
<organism evidence="2 3">
    <name type="scientific">Bacterioplanes sanyensis</name>
    <dbReference type="NCBI Taxonomy" id="1249553"/>
    <lineage>
        <taxon>Bacteria</taxon>
        <taxon>Pseudomonadati</taxon>
        <taxon>Pseudomonadota</taxon>
        <taxon>Gammaproteobacteria</taxon>
        <taxon>Oceanospirillales</taxon>
        <taxon>Oceanospirillaceae</taxon>
        <taxon>Bacterioplanes</taxon>
    </lineage>
</organism>
<dbReference type="PROSITE" id="PS51257">
    <property type="entry name" value="PROKAR_LIPOPROTEIN"/>
    <property type="match status" value="1"/>
</dbReference>
<accession>A0A222FFZ4</accession>
<proteinExistence type="predicted"/>
<dbReference type="Pfam" id="PF07603">
    <property type="entry name" value="Lcl_C"/>
    <property type="match status" value="1"/>
</dbReference>
<sequence>MKKIALVSTLLLAACGGSGSSSDEGIPPLPAANGEPIDVRYQPLGEDASIILDVQTQLAWQRCPKGMSWSNATSQCDGQAELLSWENANGFSQTHVLETGFRLPTAEELATLIYCSDRHVSAELIGSDTLTQSCGASAQSPAIKTVVFPAVEQRTYWSSSATPGSETKRGINFALGAVSNSNSVLSEYPVLLVREAEPQ</sequence>
<evidence type="ECO:0000313" key="2">
    <source>
        <dbReference type="EMBL" id="ASP37506.1"/>
    </source>
</evidence>
<name>A0A222FFZ4_9GAMM</name>
<dbReference type="KEGG" id="bsan:CHH28_01930"/>
<dbReference type="Proteomes" id="UP000202440">
    <property type="component" value="Chromosome"/>
</dbReference>
<reference evidence="2 3" key="1">
    <citation type="submission" date="2017-07" db="EMBL/GenBank/DDBJ databases">
        <title>Annotated genome sequence of Bacterioplanes sanyensis isolated from Red Sea.</title>
        <authorList>
            <person name="Rehman Z.U."/>
        </authorList>
    </citation>
    <scope>NUCLEOTIDE SEQUENCE [LARGE SCALE GENOMIC DNA]</scope>
    <source>
        <strain evidence="2 3">NV9</strain>
    </source>
</reference>
<evidence type="ECO:0000259" key="1">
    <source>
        <dbReference type="Pfam" id="PF07603"/>
    </source>
</evidence>
<dbReference type="EMBL" id="CP022530">
    <property type="protein sequence ID" value="ASP37506.1"/>
    <property type="molecule type" value="Genomic_DNA"/>
</dbReference>